<accession>A0A8S2G496</accession>
<reference evidence="2" key="1">
    <citation type="submission" date="2021-02" db="EMBL/GenBank/DDBJ databases">
        <authorList>
            <person name="Nowell W R."/>
        </authorList>
    </citation>
    <scope>NUCLEOTIDE SEQUENCE</scope>
</reference>
<evidence type="ECO:0000313" key="4">
    <source>
        <dbReference type="Proteomes" id="UP000677228"/>
    </source>
</evidence>
<sequence>MREREQKFFARERETGTKKSRSRRTLAFGQLKNRFRLLHREMEYDIDNVANIIKTAVILHNFCVNIRDNVEVGWELPNPYTKKLNYTATTHIATQIRQALATQSIEY</sequence>
<comment type="caution">
    <text evidence="2">The sequence shown here is derived from an EMBL/GenBank/DDBJ whole genome shotgun (WGS) entry which is preliminary data.</text>
</comment>
<dbReference type="AlphaFoldDB" id="A0A8S2G496"/>
<evidence type="ECO:0000313" key="2">
    <source>
        <dbReference type="EMBL" id="CAF1622528.1"/>
    </source>
</evidence>
<dbReference type="EMBL" id="CAJOBA010081310">
    <property type="protein sequence ID" value="CAF4442841.1"/>
    <property type="molecule type" value="Genomic_DNA"/>
</dbReference>
<feature type="region of interest" description="Disordered" evidence="1">
    <location>
        <begin position="1"/>
        <end position="23"/>
    </location>
</feature>
<proteinExistence type="predicted"/>
<evidence type="ECO:0000313" key="3">
    <source>
        <dbReference type="EMBL" id="CAF4442841.1"/>
    </source>
</evidence>
<dbReference type="Proteomes" id="UP000682733">
    <property type="component" value="Unassembled WGS sequence"/>
</dbReference>
<dbReference type="Proteomes" id="UP000677228">
    <property type="component" value="Unassembled WGS sequence"/>
</dbReference>
<dbReference type="Pfam" id="PF04827">
    <property type="entry name" value="Plant_tran"/>
    <property type="match status" value="1"/>
</dbReference>
<protein>
    <recommendedName>
        <fullName evidence="5">DDE Tnp4 domain-containing protein</fullName>
    </recommendedName>
</protein>
<dbReference type="InterPro" id="IPR006912">
    <property type="entry name" value="Harbinger_derived_prot"/>
</dbReference>
<dbReference type="EMBL" id="CAJNOK010056343">
    <property type="protein sequence ID" value="CAF1622528.1"/>
    <property type="molecule type" value="Genomic_DNA"/>
</dbReference>
<gene>
    <name evidence="2" type="ORF">OVA965_LOCUS43279</name>
    <name evidence="3" type="ORF">TMI583_LOCUS45464</name>
</gene>
<name>A0A8S2G496_9BILA</name>
<feature type="compositionally biased region" description="Basic and acidic residues" evidence="1">
    <location>
        <begin position="1"/>
        <end position="17"/>
    </location>
</feature>
<evidence type="ECO:0000256" key="1">
    <source>
        <dbReference type="SAM" id="MobiDB-lite"/>
    </source>
</evidence>
<evidence type="ECO:0008006" key="5">
    <source>
        <dbReference type="Google" id="ProtNLM"/>
    </source>
</evidence>
<organism evidence="2 4">
    <name type="scientific">Didymodactylos carnosus</name>
    <dbReference type="NCBI Taxonomy" id="1234261"/>
    <lineage>
        <taxon>Eukaryota</taxon>
        <taxon>Metazoa</taxon>
        <taxon>Spiralia</taxon>
        <taxon>Gnathifera</taxon>
        <taxon>Rotifera</taxon>
        <taxon>Eurotatoria</taxon>
        <taxon>Bdelloidea</taxon>
        <taxon>Philodinida</taxon>
        <taxon>Philodinidae</taxon>
        <taxon>Didymodactylos</taxon>
    </lineage>
</organism>